<reference evidence="2 3" key="1">
    <citation type="journal article" date="2019" name="Genome Biol. Evol.">
        <title>Insights into the evolution of the New World diploid cottons (Gossypium, subgenus Houzingenia) based on genome sequencing.</title>
        <authorList>
            <person name="Grover C.E."/>
            <person name="Arick M.A. 2nd"/>
            <person name="Thrash A."/>
            <person name="Conover J.L."/>
            <person name="Sanders W.S."/>
            <person name="Peterson D.G."/>
            <person name="Frelichowski J.E."/>
            <person name="Scheffler J.A."/>
            <person name="Scheffler B.E."/>
            <person name="Wendel J.F."/>
        </authorList>
    </citation>
    <scope>NUCLEOTIDE SEQUENCE [LARGE SCALE GENOMIC DNA]</scope>
    <source>
        <strain evidence="2">57</strain>
        <tissue evidence="2">Leaf</tissue>
    </source>
</reference>
<evidence type="ECO:0000313" key="3">
    <source>
        <dbReference type="Proteomes" id="UP000593573"/>
    </source>
</evidence>
<comment type="caution">
    <text evidence="2">The sequence shown here is derived from an EMBL/GenBank/DDBJ whole genome shotgun (WGS) entry which is preliminary data.</text>
</comment>
<protein>
    <submittedName>
        <fullName evidence="2">Uncharacterized protein</fullName>
    </submittedName>
</protein>
<sequence length="137" mass="14866">STKFRGEIPKPRQNPEKKSPINNPQLSKQSEKSSSEMETAENGGDNDKILINSHWYWAIASVSQLGWAVSSYRRGYTGDHRFMPLKAFAVASLFLGASASASVAFLKASGIHKVEDLMGVGASIRSGLGIRPRTGDK</sequence>
<organism evidence="2 3">
    <name type="scientific">Gossypium klotzschianum</name>
    <dbReference type="NCBI Taxonomy" id="34286"/>
    <lineage>
        <taxon>Eukaryota</taxon>
        <taxon>Viridiplantae</taxon>
        <taxon>Streptophyta</taxon>
        <taxon>Embryophyta</taxon>
        <taxon>Tracheophyta</taxon>
        <taxon>Spermatophyta</taxon>
        <taxon>Magnoliopsida</taxon>
        <taxon>eudicotyledons</taxon>
        <taxon>Gunneridae</taxon>
        <taxon>Pentapetalae</taxon>
        <taxon>rosids</taxon>
        <taxon>malvids</taxon>
        <taxon>Malvales</taxon>
        <taxon>Malvaceae</taxon>
        <taxon>Malvoideae</taxon>
        <taxon>Gossypium</taxon>
    </lineage>
</organism>
<dbReference type="OrthoDB" id="1905234at2759"/>
<proteinExistence type="predicted"/>
<feature type="region of interest" description="Disordered" evidence="1">
    <location>
        <begin position="1"/>
        <end position="45"/>
    </location>
</feature>
<dbReference type="EMBL" id="JABFAB010000004">
    <property type="protein sequence ID" value="MBA0645142.1"/>
    <property type="molecule type" value="Genomic_DNA"/>
</dbReference>
<keyword evidence="3" id="KW-1185">Reference proteome</keyword>
<name>A0A7J8U3S1_9ROSI</name>
<dbReference type="PANTHER" id="PTHR37744:SF1">
    <property type="entry name" value="STAR LIPID TRANSFER-LIKE PROTEIN"/>
    <property type="match status" value="1"/>
</dbReference>
<accession>A0A7J8U3S1</accession>
<evidence type="ECO:0000313" key="2">
    <source>
        <dbReference type="EMBL" id="MBA0645142.1"/>
    </source>
</evidence>
<feature type="non-terminal residue" evidence="2">
    <location>
        <position position="1"/>
    </location>
</feature>
<feature type="compositionally biased region" description="Basic and acidic residues" evidence="1">
    <location>
        <begin position="1"/>
        <end position="19"/>
    </location>
</feature>
<dbReference type="Proteomes" id="UP000593573">
    <property type="component" value="Unassembled WGS sequence"/>
</dbReference>
<evidence type="ECO:0000256" key="1">
    <source>
        <dbReference type="SAM" id="MobiDB-lite"/>
    </source>
</evidence>
<dbReference type="AlphaFoldDB" id="A0A7J8U3S1"/>
<dbReference type="PANTHER" id="PTHR37744">
    <property type="entry name" value="STAR LIPID TRANSFER-LIKE PROTEIN"/>
    <property type="match status" value="1"/>
</dbReference>
<gene>
    <name evidence="2" type="ORF">Goklo_013272</name>
</gene>